<feature type="region of interest" description="Disordered" evidence="2">
    <location>
        <begin position="491"/>
        <end position="521"/>
    </location>
</feature>
<dbReference type="Pfam" id="PF00326">
    <property type="entry name" value="Peptidase_S9"/>
    <property type="match status" value="1"/>
</dbReference>
<reference evidence="5" key="1">
    <citation type="submission" date="2024-05" db="EMBL/GenBank/DDBJ databases">
        <title>Planctomycetes of the genus Singulisphaera possess chitinolytic capabilities.</title>
        <authorList>
            <person name="Ivanova A."/>
        </authorList>
    </citation>
    <scope>NUCLEOTIDE SEQUENCE</scope>
    <source>
        <strain evidence="5">Ch08T</strain>
    </source>
</reference>
<evidence type="ECO:0000256" key="2">
    <source>
        <dbReference type="SAM" id="MobiDB-lite"/>
    </source>
</evidence>
<dbReference type="AlphaFoldDB" id="A0AAU7CLN0"/>
<keyword evidence="1" id="KW-0378">Hydrolase</keyword>
<dbReference type="PANTHER" id="PTHR42776">
    <property type="entry name" value="SERINE PEPTIDASE S9 FAMILY MEMBER"/>
    <property type="match status" value="1"/>
</dbReference>
<accession>A0AAU7CLN0</accession>
<dbReference type="InterPro" id="IPR001375">
    <property type="entry name" value="Peptidase_S9_cat"/>
</dbReference>
<feature type="domain" description="Peptidase S9 prolyl oligopeptidase catalytic" evidence="4">
    <location>
        <begin position="599"/>
        <end position="786"/>
    </location>
</feature>
<evidence type="ECO:0000259" key="4">
    <source>
        <dbReference type="Pfam" id="PF00326"/>
    </source>
</evidence>
<dbReference type="RefSeq" id="WP_406698896.1">
    <property type="nucleotide sequence ID" value="NZ_CP155447.1"/>
</dbReference>
<gene>
    <name evidence="5" type="ORF">V5E97_08420</name>
</gene>
<evidence type="ECO:0000256" key="1">
    <source>
        <dbReference type="ARBA" id="ARBA00022801"/>
    </source>
</evidence>
<dbReference type="SUPFAM" id="SSF82171">
    <property type="entry name" value="DPP6 N-terminal domain-like"/>
    <property type="match status" value="1"/>
</dbReference>
<evidence type="ECO:0000313" key="5">
    <source>
        <dbReference type="EMBL" id="XBH06045.1"/>
    </source>
</evidence>
<name>A0AAU7CLN0_9BACT</name>
<dbReference type="InterPro" id="IPR011042">
    <property type="entry name" value="6-blade_b-propeller_TolB-like"/>
</dbReference>
<sequence length="788" mass="86832">MRFVPRLYCVPVIAILWGSSAWAGVEAGGQKAYLVPPPAVMEAVLAARKEPFERVLPDPTGTRYLVVRDAGLPPLALLDRPIATWVHLKVDIKARRSLWEPLQAVESLAIHDFEGRRVLLKAPEGVRIGQARWSPDGRWISFLAHADDGTRLFVADPATGASRPVCPSPLLLVRHVRYDWTADGRSLVALLSTDAGRNPPSKSPHPIVRRSRPANPRPSPAGTTSPMPSDVGLFSLLNTGQLTVIDVAGGTERRVGKPAMISSVRPSPDASFFRVTIQTESEASKPGIGIEEVIWDGEGKSVSRLRTLEADAEGRLGGRDEPWNPLLLAEWMPGGRAMSYVTPWGVTHWEPDENRSEVVWRSTDEIREVSYSGDGRILFARVSNGEGETIIAVHLENPNKVHALTRQGPGDLRNKSPRLLNRNPTGNLAVTVVSSDRRHAYLVGPREAPRAFLDRVEIATGKRERIWQGANDTFDELVAILDDDADRILIQSESPTDPPDSFLRHRSGATTRLTSNVDPSPRMSICHREDLTVTRADGFRFRVRVTLPRQHADGAPAPALFWLYPVPYPDQAAYDASRPDAARRHAFPTYNATSPRIITQAGYAAVELDCPIVGPPGKAYDGYVKNLTQNLDATVDELACRGLVDRNRLAIGGHSGGATAAACALAYTDHFKAGLAWSGSYDMLLNPTGMGSGHERRPLWEARDNYLAMSALLHADRIRGALFLSHGADDTNPLTRTVNAEALYRGLEALGRSTTFCLYPLEDHDFVSRETILDQWSRWIRWLDEQVR</sequence>
<dbReference type="Gene3D" id="2.120.10.30">
    <property type="entry name" value="TolB, C-terminal domain"/>
    <property type="match status" value="1"/>
</dbReference>
<protein>
    <submittedName>
        <fullName evidence="5">Prolyl oligopeptidase family serine peptidase</fullName>
    </submittedName>
</protein>
<dbReference type="GO" id="GO:0006508">
    <property type="term" value="P:proteolysis"/>
    <property type="evidence" value="ECO:0007669"/>
    <property type="project" value="InterPro"/>
</dbReference>
<feature type="chain" id="PRO_5043750295" evidence="3">
    <location>
        <begin position="24"/>
        <end position="788"/>
    </location>
</feature>
<dbReference type="GO" id="GO:0004252">
    <property type="term" value="F:serine-type endopeptidase activity"/>
    <property type="evidence" value="ECO:0007669"/>
    <property type="project" value="TreeGrafter"/>
</dbReference>
<dbReference type="EMBL" id="CP155447">
    <property type="protein sequence ID" value="XBH06045.1"/>
    <property type="molecule type" value="Genomic_DNA"/>
</dbReference>
<dbReference type="InterPro" id="IPR029058">
    <property type="entry name" value="AB_hydrolase_fold"/>
</dbReference>
<dbReference type="Gene3D" id="3.40.50.1820">
    <property type="entry name" value="alpha/beta hydrolase"/>
    <property type="match status" value="1"/>
</dbReference>
<dbReference type="SUPFAM" id="SSF53474">
    <property type="entry name" value="alpha/beta-Hydrolases"/>
    <property type="match status" value="1"/>
</dbReference>
<feature type="signal peptide" evidence="3">
    <location>
        <begin position="1"/>
        <end position="23"/>
    </location>
</feature>
<proteinExistence type="predicted"/>
<feature type="compositionally biased region" description="Polar residues" evidence="2">
    <location>
        <begin position="508"/>
        <end position="518"/>
    </location>
</feature>
<evidence type="ECO:0000256" key="3">
    <source>
        <dbReference type="SAM" id="SignalP"/>
    </source>
</evidence>
<dbReference type="PANTHER" id="PTHR42776:SF28">
    <property type="entry name" value="GLUTAMYL ENDOPEPTIDASE, CHLOROPLASTIC-RELATED"/>
    <property type="match status" value="1"/>
</dbReference>
<organism evidence="5">
    <name type="scientific">Singulisphaera sp. Ch08</name>
    <dbReference type="NCBI Taxonomy" id="3120278"/>
    <lineage>
        <taxon>Bacteria</taxon>
        <taxon>Pseudomonadati</taxon>
        <taxon>Planctomycetota</taxon>
        <taxon>Planctomycetia</taxon>
        <taxon>Isosphaerales</taxon>
        <taxon>Isosphaeraceae</taxon>
        <taxon>Singulisphaera</taxon>
    </lineage>
</organism>
<feature type="region of interest" description="Disordered" evidence="2">
    <location>
        <begin position="191"/>
        <end position="230"/>
    </location>
</feature>
<keyword evidence="3" id="KW-0732">Signal</keyword>